<evidence type="ECO:0000256" key="9">
    <source>
        <dbReference type="ARBA" id="ARBA00030757"/>
    </source>
</evidence>
<evidence type="ECO:0000313" key="13">
    <source>
        <dbReference type="Proteomes" id="UP000215005"/>
    </source>
</evidence>
<reference evidence="12 13" key="1">
    <citation type="submission" date="2017-08" db="EMBL/GenBank/DDBJ databases">
        <title>The complete genome sequence of Nocardiopsis gilva YIM 90087.</title>
        <authorList>
            <person name="Yin M."/>
            <person name="Tang S."/>
        </authorList>
    </citation>
    <scope>NUCLEOTIDE SEQUENCE [LARGE SCALE GENOMIC DNA]</scope>
    <source>
        <strain evidence="12 13">YIM 90087</strain>
    </source>
</reference>
<dbReference type="SUPFAM" id="SSF53335">
    <property type="entry name" value="S-adenosyl-L-methionine-dependent methyltransferases"/>
    <property type="match status" value="1"/>
</dbReference>
<name>A0A223S1P5_9ACTN</name>
<evidence type="ECO:0000256" key="4">
    <source>
        <dbReference type="ARBA" id="ARBA00013346"/>
    </source>
</evidence>
<comment type="subcellular location">
    <subcellularLocation>
        <location evidence="1">Cytoplasm</location>
    </subcellularLocation>
</comment>
<sequence>MIARLCEAGDLTEDWRPSFERVPRHLFIPDKVWEDGTNGPTRLGRSEDPYAWLNLAYSDQPVITQLDDGDCSGRGYVSSSASMPSIVAMMLRRLNATHGMKVLEIGTGTGWNAGLLSARLGARNVVSVEVDAELAERARKALADAGHQPQVITADGMDGWLPSAPYDRVLATAAVQRVPYAWVAQARPGGLIVTPWGTSFHNGALACLTVDNHGTASGYFGGNVAFMWARSQRTPHGSVEDRVRLEHDYVETHTLLYPREPVSDFDASFAIGLRVPGMKSTVVFDGDRVGPNFTVYLMDPVSGAWASWRIDQGADTYIVRQHGPRRLFDELEAAYAWWRQAGRPTHDRFGLTVNESTQIVWLDSPDQMISWRV</sequence>
<evidence type="ECO:0000256" key="3">
    <source>
        <dbReference type="ARBA" id="ARBA00011890"/>
    </source>
</evidence>
<dbReference type="GO" id="GO:0004719">
    <property type="term" value="F:protein-L-isoaspartate (D-aspartate) O-methyltransferase activity"/>
    <property type="evidence" value="ECO:0007669"/>
    <property type="project" value="UniProtKB-EC"/>
</dbReference>
<evidence type="ECO:0000256" key="7">
    <source>
        <dbReference type="ARBA" id="ARBA00022679"/>
    </source>
</evidence>
<dbReference type="Gene3D" id="3.40.50.150">
    <property type="entry name" value="Vaccinia Virus protein VP39"/>
    <property type="match status" value="1"/>
</dbReference>
<dbReference type="GO" id="GO:0005737">
    <property type="term" value="C:cytoplasm"/>
    <property type="evidence" value="ECO:0007669"/>
    <property type="project" value="UniProtKB-SubCell"/>
</dbReference>
<keyword evidence="7 12" id="KW-0808">Transferase</keyword>
<keyword evidence="6 12" id="KW-0489">Methyltransferase</keyword>
<dbReference type="Proteomes" id="UP000215005">
    <property type="component" value="Chromosome"/>
</dbReference>
<dbReference type="CDD" id="cd02440">
    <property type="entry name" value="AdoMet_MTases"/>
    <property type="match status" value="1"/>
</dbReference>
<dbReference type="InterPro" id="IPR000682">
    <property type="entry name" value="PCMT"/>
</dbReference>
<dbReference type="OrthoDB" id="4035289at2"/>
<keyword evidence="13" id="KW-1185">Reference proteome</keyword>
<dbReference type="KEGG" id="ngv:CDO52_03935"/>
<keyword evidence="5" id="KW-0963">Cytoplasm</keyword>
<proteinExistence type="inferred from homology"/>
<dbReference type="EC" id="2.1.1.77" evidence="3"/>
<evidence type="ECO:0000256" key="2">
    <source>
        <dbReference type="ARBA" id="ARBA00005369"/>
    </source>
</evidence>
<dbReference type="RefSeq" id="WP_017620663.1">
    <property type="nucleotide sequence ID" value="NZ_ANBG01000344.1"/>
</dbReference>
<dbReference type="AlphaFoldDB" id="A0A223S1P5"/>
<evidence type="ECO:0000256" key="11">
    <source>
        <dbReference type="ARBA" id="ARBA00031350"/>
    </source>
</evidence>
<dbReference type="PANTHER" id="PTHR11579:SF0">
    <property type="entry name" value="PROTEIN-L-ISOASPARTATE(D-ASPARTATE) O-METHYLTRANSFERASE"/>
    <property type="match status" value="1"/>
</dbReference>
<accession>A0A223S1P5</accession>
<comment type="similarity">
    <text evidence="2">Belongs to the methyltransferase superfamily. L-isoaspartyl/D-aspartyl protein methyltransferase family.</text>
</comment>
<evidence type="ECO:0000256" key="1">
    <source>
        <dbReference type="ARBA" id="ARBA00004496"/>
    </source>
</evidence>
<dbReference type="Pfam" id="PF01135">
    <property type="entry name" value="PCMT"/>
    <property type="match status" value="1"/>
</dbReference>
<dbReference type="InterPro" id="IPR029063">
    <property type="entry name" value="SAM-dependent_MTases_sf"/>
</dbReference>
<evidence type="ECO:0000256" key="10">
    <source>
        <dbReference type="ARBA" id="ARBA00031323"/>
    </source>
</evidence>
<dbReference type="PANTHER" id="PTHR11579">
    <property type="entry name" value="PROTEIN-L-ISOASPARTATE O-METHYLTRANSFERASE"/>
    <property type="match status" value="1"/>
</dbReference>
<evidence type="ECO:0000256" key="5">
    <source>
        <dbReference type="ARBA" id="ARBA00022490"/>
    </source>
</evidence>
<dbReference type="GO" id="GO:0032259">
    <property type="term" value="P:methylation"/>
    <property type="evidence" value="ECO:0007669"/>
    <property type="project" value="UniProtKB-KW"/>
</dbReference>
<evidence type="ECO:0000313" key="12">
    <source>
        <dbReference type="EMBL" id="ASU82045.1"/>
    </source>
</evidence>
<organism evidence="12 13">
    <name type="scientific">Nocardiopsis gilva YIM 90087</name>
    <dbReference type="NCBI Taxonomy" id="1235441"/>
    <lineage>
        <taxon>Bacteria</taxon>
        <taxon>Bacillati</taxon>
        <taxon>Actinomycetota</taxon>
        <taxon>Actinomycetes</taxon>
        <taxon>Streptosporangiales</taxon>
        <taxon>Nocardiopsidaceae</taxon>
        <taxon>Nocardiopsis</taxon>
    </lineage>
</organism>
<evidence type="ECO:0000256" key="6">
    <source>
        <dbReference type="ARBA" id="ARBA00022603"/>
    </source>
</evidence>
<evidence type="ECO:0000256" key="8">
    <source>
        <dbReference type="ARBA" id="ARBA00022691"/>
    </source>
</evidence>
<gene>
    <name evidence="12" type="ORF">CDO52_03935</name>
</gene>
<protein>
    <recommendedName>
        <fullName evidence="4">Protein-L-isoaspartate O-methyltransferase</fullName>
        <ecNumber evidence="3">2.1.1.77</ecNumber>
    </recommendedName>
    <alternativeName>
        <fullName evidence="11">L-isoaspartyl protein carboxyl methyltransferase</fullName>
    </alternativeName>
    <alternativeName>
        <fullName evidence="9">Protein L-isoaspartyl methyltransferase</fullName>
    </alternativeName>
    <alternativeName>
        <fullName evidence="10">Protein-beta-aspartate methyltransferase</fullName>
    </alternativeName>
</protein>
<keyword evidence="8" id="KW-0949">S-adenosyl-L-methionine</keyword>
<dbReference type="EMBL" id="CP022753">
    <property type="protein sequence ID" value="ASU82045.1"/>
    <property type="molecule type" value="Genomic_DNA"/>
</dbReference>